<evidence type="ECO:0000256" key="2">
    <source>
        <dbReference type="SAM" id="MobiDB-lite"/>
    </source>
</evidence>
<feature type="domain" description="U-box" evidence="3">
    <location>
        <begin position="342"/>
        <end position="415"/>
    </location>
</feature>
<feature type="compositionally biased region" description="Basic and acidic residues" evidence="2">
    <location>
        <begin position="100"/>
        <end position="114"/>
    </location>
</feature>
<accession>A0AB34K0I7</accession>
<protein>
    <recommendedName>
        <fullName evidence="3">U-box domain-containing protein</fullName>
    </recommendedName>
</protein>
<reference evidence="4 5" key="1">
    <citation type="journal article" date="2024" name="Science">
        <title>Giant polyketide synthase enzymes in the biosynthesis of giant marine polyether toxins.</title>
        <authorList>
            <person name="Fallon T.R."/>
            <person name="Shende V.V."/>
            <person name="Wierzbicki I.H."/>
            <person name="Pendleton A.L."/>
            <person name="Watervoot N.F."/>
            <person name="Auber R.P."/>
            <person name="Gonzalez D.J."/>
            <person name="Wisecaver J.H."/>
            <person name="Moore B.S."/>
        </authorList>
    </citation>
    <scope>NUCLEOTIDE SEQUENCE [LARGE SCALE GENOMIC DNA]</scope>
    <source>
        <strain evidence="4 5">12B1</strain>
    </source>
</reference>
<feature type="region of interest" description="Disordered" evidence="2">
    <location>
        <begin position="557"/>
        <end position="604"/>
    </location>
</feature>
<evidence type="ECO:0000256" key="1">
    <source>
        <dbReference type="PROSITE-ProRule" id="PRU00117"/>
    </source>
</evidence>
<dbReference type="CDD" id="cd16655">
    <property type="entry name" value="RING-Ubox_WDSUB1-like"/>
    <property type="match status" value="1"/>
</dbReference>
<dbReference type="PROSITE" id="PS50084">
    <property type="entry name" value="KH_TYPE_1"/>
    <property type="match status" value="1"/>
</dbReference>
<dbReference type="InterPro" id="IPR003613">
    <property type="entry name" value="Ubox_domain"/>
</dbReference>
<dbReference type="InterPro" id="IPR004087">
    <property type="entry name" value="KH_dom"/>
</dbReference>
<dbReference type="GO" id="GO:0004842">
    <property type="term" value="F:ubiquitin-protein transferase activity"/>
    <property type="evidence" value="ECO:0007669"/>
    <property type="project" value="InterPro"/>
</dbReference>
<feature type="compositionally biased region" description="Low complexity" evidence="2">
    <location>
        <begin position="572"/>
        <end position="598"/>
    </location>
</feature>
<proteinExistence type="predicted"/>
<evidence type="ECO:0000313" key="4">
    <source>
        <dbReference type="EMBL" id="KAL1527494.1"/>
    </source>
</evidence>
<sequence>MADRFVVDVVLPASVKSGDTVTFDVAGASFVLTLSTLNVPAFSSPREAIGGSMPTLKVSVPISSPPKNLAVYNLAINGVPAKDIVRADKAALALLGEEEQKISRQQRKESERAQRVAVALAAPAATSESSEASDEVADEDEVLIPPHLLARAASRKPCRPQRPEAPPSGAAHSQRARDQVVMHVEALQRASKQAECCLAELNSSDPRHVKLKLTMRAGAIGAVIGRGGSIIKHLKAVAASSGAGFAVLDFEQAGQRAMCVSGDYQGVCAVLDVLQDVMKADEAERSLFRQRQQEPQMDHTHLDMLPVEPSRGVGWGLPPPPRPAGGSGQVEKPSEVLRLDEDEEDWLVCPITLRRFIDPVVTADGRTYERSAIELWLQAHDSSPLTGEVLADKTLRPNLAMHQQLRACQARAAHQAGVAREEEATGGDAFKAMQLEIEALLDDGAARGDQRVSPSLAPPSWGARLAERSAEAEAEAEAEDVRPSDASSRAAETSHTRQAGAAVSKLRVLTRAGVPIAELHTAITEAAPLLQSSLPEGSRRTLEATISAAREMLTTLQSCDHSSRTSEPEPLPRASTSTSTPISTAAPRVSAPARAPLSRARKTPAADVGLVRVRASLRHDRVGSIIGVGNDLRAELRHSLGSSLRKLSFSDPPLGTRRRRHDLQRELTVVGTREAALEAIRHVNDRLPHGEQITQDIMVVEAL</sequence>
<dbReference type="Proteomes" id="UP001515480">
    <property type="component" value="Unassembled WGS sequence"/>
</dbReference>
<dbReference type="SMART" id="SM00504">
    <property type="entry name" value="Ubox"/>
    <property type="match status" value="1"/>
</dbReference>
<feature type="region of interest" description="Disordered" evidence="2">
    <location>
        <begin position="100"/>
        <end position="177"/>
    </location>
</feature>
<keyword evidence="5" id="KW-1185">Reference proteome</keyword>
<dbReference type="Gene3D" id="3.30.1370.10">
    <property type="entry name" value="K Homology domain, type 1"/>
    <property type="match status" value="1"/>
</dbReference>
<dbReference type="PANTHER" id="PTHR46573">
    <property type="entry name" value="WD REPEAT, SAM AND U-BOX DOMAIN-CONTAINING PROTEIN 1"/>
    <property type="match status" value="1"/>
</dbReference>
<dbReference type="Pfam" id="PF04564">
    <property type="entry name" value="U-box"/>
    <property type="match status" value="1"/>
</dbReference>
<feature type="compositionally biased region" description="Low complexity" evidence="2">
    <location>
        <begin position="116"/>
        <end position="130"/>
    </location>
</feature>
<dbReference type="Gene3D" id="3.30.40.10">
    <property type="entry name" value="Zinc/RING finger domain, C3HC4 (zinc finger)"/>
    <property type="match status" value="1"/>
</dbReference>
<gene>
    <name evidence="4" type="ORF">AB1Y20_016159</name>
</gene>
<dbReference type="GO" id="GO:0016567">
    <property type="term" value="P:protein ubiquitination"/>
    <property type="evidence" value="ECO:0007669"/>
    <property type="project" value="InterPro"/>
</dbReference>
<evidence type="ECO:0000259" key="3">
    <source>
        <dbReference type="PROSITE" id="PS51698"/>
    </source>
</evidence>
<dbReference type="SUPFAM" id="SSF57850">
    <property type="entry name" value="RING/U-box"/>
    <property type="match status" value="1"/>
</dbReference>
<evidence type="ECO:0000313" key="5">
    <source>
        <dbReference type="Proteomes" id="UP001515480"/>
    </source>
</evidence>
<dbReference type="SMART" id="SM00322">
    <property type="entry name" value="KH"/>
    <property type="match status" value="2"/>
</dbReference>
<feature type="compositionally biased region" description="Acidic residues" evidence="2">
    <location>
        <begin position="131"/>
        <end position="142"/>
    </location>
</feature>
<dbReference type="GO" id="GO:0003723">
    <property type="term" value="F:RNA binding"/>
    <property type="evidence" value="ECO:0007669"/>
    <property type="project" value="UniProtKB-UniRule"/>
</dbReference>
<dbReference type="PANTHER" id="PTHR46573:SF1">
    <property type="entry name" value="WD REPEAT, SAM AND U-BOX DOMAIN-CONTAINING PROTEIN 1"/>
    <property type="match status" value="1"/>
</dbReference>
<organism evidence="4 5">
    <name type="scientific">Prymnesium parvum</name>
    <name type="common">Toxic golden alga</name>
    <dbReference type="NCBI Taxonomy" id="97485"/>
    <lineage>
        <taxon>Eukaryota</taxon>
        <taxon>Haptista</taxon>
        <taxon>Haptophyta</taxon>
        <taxon>Prymnesiophyceae</taxon>
        <taxon>Prymnesiales</taxon>
        <taxon>Prymnesiaceae</taxon>
        <taxon>Prymnesium</taxon>
    </lineage>
</organism>
<dbReference type="InterPro" id="IPR036612">
    <property type="entry name" value="KH_dom_type_1_sf"/>
</dbReference>
<dbReference type="InterPro" id="IPR013083">
    <property type="entry name" value="Znf_RING/FYVE/PHD"/>
</dbReference>
<keyword evidence="1" id="KW-0694">RNA-binding</keyword>
<comment type="caution">
    <text evidence="4">The sequence shown here is derived from an EMBL/GenBank/DDBJ whole genome shotgun (WGS) entry which is preliminary data.</text>
</comment>
<feature type="compositionally biased region" description="Polar residues" evidence="2">
    <location>
        <begin position="485"/>
        <end position="497"/>
    </location>
</feature>
<dbReference type="EMBL" id="JBGBPQ010000003">
    <property type="protein sequence ID" value="KAL1527494.1"/>
    <property type="molecule type" value="Genomic_DNA"/>
</dbReference>
<feature type="region of interest" description="Disordered" evidence="2">
    <location>
        <begin position="448"/>
        <end position="503"/>
    </location>
</feature>
<name>A0AB34K0I7_PRYPA</name>
<dbReference type="PROSITE" id="PS51698">
    <property type="entry name" value="U_BOX"/>
    <property type="match status" value="1"/>
</dbReference>
<dbReference type="AlphaFoldDB" id="A0AB34K0I7"/>
<dbReference type="InterPro" id="IPR052085">
    <property type="entry name" value="WD-SAM-U-box"/>
</dbReference>